<evidence type="ECO:0000313" key="3">
    <source>
        <dbReference type="EMBL" id="MBM3116412.1"/>
    </source>
</evidence>
<dbReference type="InterPro" id="IPR015378">
    <property type="entry name" value="Transposase-like_Mu_C"/>
</dbReference>
<name>A0ABS2BLC1_9NEIS</name>
<gene>
    <name evidence="3" type="ORF">JMJ54_11260</name>
</gene>
<dbReference type="InterPro" id="IPR036397">
    <property type="entry name" value="RNaseH_sf"/>
</dbReference>
<evidence type="ECO:0000259" key="2">
    <source>
        <dbReference type="PROSITE" id="PS50994"/>
    </source>
</evidence>
<dbReference type="InterPro" id="IPR001584">
    <property type="entry name" value="Integrase_cat-core"/>
</dbReference>
<dbReference type="RefSeq" id="WP_203538661.1">
    <property type="nucleotide sequence ID" value="NZ_JAESND010000005.1"/>
</dbReference>
<protein>
    <submittedName>
        <fullName evidence="3">DDE-type integrase/transposase/recombinase</fullName>
    </submittedName>
</protein>
<keyword evidence="4" id="KW-1185">Reference proteome</keyword>
<evidence type="ECO:0000256" key="1">
    <source>
        <dbReference type="SAM" id="MobiDB-lite"/>
    </source>
</evidence>
<accession>A0ABS2BLC1</accession>
<dbReference type="Pfam" id="PF09299">
    <property type="entry name" value="Mu-transpos_C"/>
    <property type="match status" value="1"/>
</dbReference>
<feature type="region of interest" description="Disordered" evidence="1">
    <location>
        <begin position="596"/>
        <end position="652"/>
    </location>
</feature>
<sequence>MRRFSFKRGLRFLEGLLGWELQRRLATGKIQFISDDGEILNLSNEELLARWQSQAWLIDEHSLAELGSAIYLVTPRDLGTYPAAQQLIAKRRIHYLNSVQPESRPYNPKAWTELIKSAADSLGDAHPPCASSVAAWWRRYRSTKDILALIPHNRASSAHHRKPGYAVFEQVLAKYLTSQKLPKSDVVDELRRAIRAINNGRPHELQMRCPARSTVYRWLDDLEQDLVDVSREGAEAARLKYRAAIDSIKVNAILERVEIDHTNLDLIVTDPTSGLTYGRPWLTVAIDRFSRLIFGFYLSLQPPSANSVLQCLKQAILPKSELLARFPDISNPWPACGIPLLIAVDNGMDLHSEAVEKAALELGIQILFCASKTPVQKGAIERFFRTLNIGLIHRIPGTTFSNPNERGDYASEDEAAIDIASLTHVITKWIVDVYNVTPHRGARGRPLDLWNESAKQKIVELPVNPQELDIVMGMAATRTLFHYGIELEGLHYNNDLVQQIRRRYGNNPKVDIRYFHDDVGYIQVLDPDAKVYLRVPAKVLEYADGLSRDIHRVIREHARQKFGEHVLSPQLLQAKQEVLELIQQTTSAKKMGHRKAAARKLQPDSDAILSGKDPLTAARRPIKQAKVLPPEDLPSGLDDELPDFGGDDRGRG</sequence>
<reference evidence="3 4" key="1">
    <citation type="submission" date="2021-01" db="EMBL/GenBank/DDBJ databases">
        <title>Draft Genome Sequence and Polyhydroxyalkanoate Biosynthetic Potential of Jeongeupia naejangsanensis Type Strain DSM 24253.</title>
        <authorList>
            <person name="Turrini P."/>
            <person name="Artuso I."/>
            <person name="Lugli G.A."/>
            <person name="Frangipani E."/>
            <person name="Ventura M."/>
            <person name="Visca P."/>
        </authorList>
    </citation>
    <scope>NUCLEOTIDE SEQUENCE [LARGE SCALE GENOMIC DNA]</scope>
    <source>
        <strain evidence="3 4">DSM 24253</strain>
    </source>
</reference>
<evidence type="ECO:0000313" key="4">
    <source>
        <dbReference type="Proteomes" id="UP000809431"/>
    </source>
</evidence>
<comment type="caution">
    <text evidence="3">The sequence shown here is derived from an EMBL/GenBank/DDBJ whole genome shotgun (WGS) entry which is preliminary data.</text>
</comment>
<feature type="domain" description="Integrase catalytic" evidence="2">
    <location>
        <begin position="254"/>
        <end position="454"/>
    </location>
</feature>
<dbReference type="InterPro" id="IPR012337">
    <property type="entry name" value="RNaseH-like_sf"/>
</dbReference>
<proteinExistence type="predicted"/>
<organism evidence="3 4">
    <name type="scientific">Jeongeupia naejangsanensis</name>
    <dbReference type="NCBI Taxonomy" id="613195"/>
    <lineage>
        <taxon>Bacteria</taxon>
        <taxon>Pseudomonadati</taxon>
        <taxon>Pseudomonadota</taxon>
        <taxon>Betaproteobacteria</taxon>
        <taxon>Neisseriales</taxon>
        <taxon>Chitinibacteraceae</taxon>
        <taxon>Jeongeupia</taxon>
    </lineage>
</organism>
<dbReference type="EMBL" id="JAESND010000005">
    <property type="protein sequence ID" value="MBM3116412.1"/>
    <property type="molecule type" value="Genomic_DNA"/>
</dbReference>
<dbReference type="Proteomes" id="UP000809431">
    <property type="component" value="Unassembled WGS sequence"/>
</dbReference>
<dbReference type="Gene3D" id="3.30.420.10">
    <property type="entry name" value="Ribonuclease H-like superfamily/Ribonuclease H"/>
    <property type="match status" value="1"/>
</dbReference>
<dbReference type="SUPFAM" id="SSF53098">
    <property type="entry name" value="Ribonuclease H-like"/>
    <property type="match status" value="1"/>
</dbReference>
<dbReference type="PROSITE" id="PS50994">
    <property type="entry name" value="INTEGRASE"/>
    <property type="match status" value="1"/>
</dbReference>